<reference evidence="1" key="1">
    <citation type="submission" date="2006-04" db="EMBL/GenBank/DDBJ databases">
        <authorList>
            <person name="Seshadri R."/>
            <person name="Federici B.A."/>
        </authorList>
    </citation>
    <scope>NUCLEOTIDE SEQUENCE [LARGE SCALE GENOMIC DNA]</scope>
</reference>
<protein>
    <submittedName>
        <fullName evidence="1">Rhs family protein</fullName>
    </submittedName>
</protein>
<accession>A8PKA0</accession>
<dbReference type="Pfam" id="PF05593">
    <property type="entry name" value="RHS_repeat"/>
    <property type="match status" value="1"/>
</dbReference>
<dbReference type="PANTHER" id="PTHR32305:SF15">
    <property type="entry name" value="PROTEIN RHSA-RELATED"/>
    <property type="match status" value="1"/>
</dbReference>
<evidence type="ECO:0000313" key="1">
    <source>
        <dbReference type="EMBL" id="EDP46956.1"/>
    </source>
</evidence>
<dbReference type="NCBIfam" id="TIGR01643">
    <property type="entry name" value="YD_repeat_2x"/>
    <property type="match status" value="3"/>
</dbReference>
<gene>
    <name evidence="1" type="ORF">RICGR_0281</name>
</gene>
<dbReference type="EMBL" id="AAQJ02000001">
    <property type="protein sequence ID" value="EDP46956.1"/>
    <property type="molecule type" value="Genomic_DNA"/>
</dbReference>
<dbReference type="STRING" id="59196.RICGR_0281"/>
<dbReference type="eggNOG" id="COG1388">
    <property type="taxonomic scope" value="Bacteria"/>
</dbReference>
<reference evidence="1" key="2">
    <citation type="submission" date="2007-10" db="EMBL/GenBank/DDBJ databases">
        <authorList>
            <person name="Myers G.S."/>
        </authorList>
    </citation>
    <scope>NUCLEOTIDE SEQUENCE [LARGE SCALE GENOMIC DNA]</scope>
</reference>
<organism evidence="1 2">
    <name type="scientific">Rickettsiella grylli</name>
    <dbReference type="NCBI Taxonomy" id="59196"/>
    <lineage>
        <taxon>Bacteria</taxon>
        <taxon>Pseudomonadati</taxon>
        <taxon>Pseudomonadota</taxon>
        <taxon>Gammaproteobacteria</taxon>
        <taxon>Legionellales</taxon>
        <taxon>Coxiellaceae</taxon>
        <taxon>Rickettsiella</taxon>
    </lineage>
</organism>
<name>A8PKA0_9COXI</name>
<evidence type="ECO:0000313" key="2">
    <source>
        <dbReference type="Proteomes" id="UP000054075"/>
    </source>
</evidence>
<dbReference type="Gene3D" id="2.180.10.10">
    <property type="entry name" value="RHS repeat-associated core"/>
    <property type="match status" value="6"/>
</dbReference>
<proteinExistence type="predicted"/>
<dbReference type="eggNOG" id="COG3209">
    <property type="taxonomic scope" value="Bacteria"/>
</dbReference>
<keyword evidence="2" id="KW-1185">Reference proteome</keyword>
<dbReference type="Proteomes" id="UP000054075">
    <property type="component" value="Unassembled WGS sequence"/>
</dbReference>
<dbReference type="InterPro" id="IPR006530">
    <property type="entry name" value="YD"/>
</dbReference>
<dbReference type="InterPro" id="IPR050708">
    <property type="entry name" value="T6SS_VgrG/RHS"/>
</dbReference>
<dbReference type="PANTHER" id="PTHR32305">
    <property type="match status" value="1"/>
</dbReference>
<comment type="caution">
    <text evidence="1">The sequence shown here is derived from an EMBL/GenBank/DDBJ whole genome shotgun (WGS) entry which is preliminary data.</text>
</comment>
<sequence>MNLAYPFNLISGKGLGVSYSSWTQIGPALPSRDFGELKMQTFINVNTGNHIIFDHKIVIQENNFPLEFYYVYNSQAETMADVWRFAHKRFKRLPQPGQTSPALLIEKDGHETLYQFDRKTNAWMAPYWSDSRPSLKYDAAAKEWRWFDPKTQMTEIYNADGDLIECLNSKNESTTYYYDSFQMHYLLRIDAPGSTYEFRQDVVNGERIEWIVQVNSLGSTSLRTSVFDTHGRLRQTILPKKTYDRAKYPKINFVYRAQCQHPAELTDDVLTFAYLDRVEQTDGSNLSFRYHDLTENAVRRINQVNYPNPADTSILLMRLSYQRHNTIIQSYTKITTKLYFNEHASITQIDRERGYPFTMLNPVDSRFYRYNEKGQLASMTSAGQGKQYFQYEEPSGLLMKHQKANGQITEYVYDQTSPRHNLIAQIHTVNGQAQVTRKVYDQAFSLDRGLFLRFEISPEGRVTEYRYEYFGYHQYTRIYLEARFPIEHYPKNGVPTLAEMTSWLAQQNLQKISLTESQIYGVRRRRTYYYGTINAQGEGVKDDKASLVNTHYTAFGDWCFHSEYRKMSDKNSLDTYRDYDSLRRLLSEKNAAEEMTTYQYDSRHMQITRPNNRKEITEWDARGWVAKEQQTISFNNQWVTRETTYRRNILDCCTEKCTTADGEFSYRFFDKQNRVGFVVHSSGRLTEYRYDAQKRSKMTIGYAKKLDIKKLDAMADQNDLPIIDDLSKLIQQMDIIDPQHDHIRYEFYDHSDRLSIQVDAENYYRQTLYNERDAVIAQINYATPMKPEQLAALLKGESIALSADPQCDRIQRTFYDADQYRIGTQDAAGYVIEYKYNGAGWLTEIIRYPHPQIISITTQNFDKIRPVASAEDAHHYFFYNPRGWVVLSVDAEGYVTTKDYLLNGLVSRETRYANPVDATWYKNTQRVPALPEGSVDDKTTDYEYDVLNREIERHRSDGKVTFTRYDNMGEVIAKGEQDGTRLEINGDTYRANEMRFDGWGQIIAKASAQNSELLARIEADNTLKPEEKQQRKEKIWNEQTRRHVYDASGLKLSTAVRATPEASDQLTYFYYNTERQLIVSLHVVADKQTQIREYTRDTFNNIVKTRDYSQVKAVLADKWNEPLTGGFMSDALRHALDALQEDQDVVTQTFYNKRDEVITRIDPEGFETQHIPNAFSEGIQTLLPVGSKQPTLMIQRQFDARGLEISTQRQADALSIKVKRDYSNPYGKLTHLRDELKGDYQHGYDRKGRLIWTQNPLQQQRRQISYDAWDQPTQTSTALGQTTHYHYHLNKRYEVIIDPLGHQRIIIRNIFAEKIKEIDAHLHTQTWQHTPCGQISHYTDALGRGYSAVYNLLGWLTEKQILSGIKTQFIYDALGRVITTIHDAEGIKRQTHAHYNLLGHCVKTIDAKGIVQENKYDRRGLVIEECFDAEKNGLNLITTRTYNGQKKLVRETQGDVNESDCYTRQLDYDGLNRHDKTTVDPLTETRKDALNIQTQHHKNGQDSLLAEIDANGQVSRFILDAAGRRCFQINALGGVTEWKYNAVDQIILERHYQQPINDVLQIQDDTTPEQLRAMLKPDAEDTRTYYFYDANGKQRFVVCCDGQQGYVNEKRYDALQQEIQTIQYATGIALDNIEKRTTEQLAKQVTKIENATSDRHHYFLRDEVGQLRFSIDPQHYVREQRFDKQGRVISQIRYANPVEDPSQFVKLPIADVLSHLKKDECQDRYQFFFFDRFGQPRYTVKSEGQVIRYQHDAKGNLIEAVQFNQRLKVPQEYAWLLTQLQFLKPDATQDRITKKEYDAANRLIKHTDAVGAVETYQYDALGNRTTYTDRQQSMWKTMFDRAKRPMIERTPPVTMTEMSQDASGFLVASDSTVVLEKHKTYDQVGNLVRMMTAANTQEPRVFEAEYNGLNQWHRTHVPGIAVDNGTRLKPDDWRYRPESKQTLTTTRTVNAKGLKVADQDAAGHWQFWVYDQQHRLVYQVNAVGVTTKKERDAFGQTRRKIINATPCTLDLSVYGQTGIPKSVLDDYYRTRHTDADQITDYQYDRCGRMILQRQGPVYCYTQHFKNKAGAGLSQEKAEIKKTYNAWGEQIAQSEKIDALRHKEHVYWLDRNGTPVAELDRIDVENQTPQYRCQRFENDQFNQRMKQIAYAKTLNRPLDASLPFEELKQALDKIASPTDRQEQFYYDKANRLIKKVRVQAIRQTLQVTDGLPTFTDTSPHDLSVSYHYNANGQMIAKTLEDGSVEWHYYDARGCKLAQTEVARDNAGYSNVIIPLTYYGHNAHGQIVLTTRFQHGAKPVQAGSIPEPVAVDSADQHEKRIYDARGKLQWKQSNQQRPQGLTYTAHGKLARQWWTLTNWQQKEANQYETKIHLDEKFFYYDAHQRVVRVDIRRDTKTVETNSVVYDAFDHAIAEGETAENGFIYRRFDRLGRLWSSNAEKGIPTITLYDLTGQSILRLQSPSKDLSVISYREIPNLLEWDINDLERTENQRDLAGRIMTRSLPANYQVDTSQPEIIPLSILASHRYPYFGQIQSLSWPIPQEKNAVAAFSLWPKDFPEQKQTLPLATQEGRCGVDVSTWATDVYDYQVDYTFTDPITHEKKQVYISSGTVQFDTGNTTGSHHLVPLTDAQQPSLVRLTGNTTGLSAVELWDEFGKRETLELQIDPITHTYSVDLSHHSSGVYQLKPLTQDKKPHDLSLPFTLYTHKPAHKPLSRELATGLQCRFLDNHVELDWYLPPFLQSQVVKLTCHYLDRKYQSQFHSVEIAPDQKRTPYTDKKGNTIQSNVDFRVPILAIEKLSFAVQWPMSNTPPATTHLHAHWLMVATENSESSDEEEWEMVPPHSSAFLDAPPKEWIPLYRNETPLAPAFDPEQITELHCANKNLLLIHPLPDITPDQQPPVLDYLDVSLDRLRVWRQFDTVNTMTDGLVIDVTPFSAGVYPFRCQESTGNLVIRWEGHVFPTQSMNPPDRQHLVQPARRYRYDVWNNPLTETDTLGHTTHFVYNDADQRIQKQEPQVNVVDEHGETHAMNPITQWGYHPRGWQIAKRDANGNTRAFVLDAAGHRIQEIASDGTRRNTQVYDAFNRVIEAHDARGEVTHYFYDHENNLLAFQKPSGRRRSYTYNELKQRTSDTDPATNTRRYNFDALGNLIERYEPLGQCTRMVYGRNHQLINIENPDNSRLTWQRDALGRALNHTDLSGTTTHYTYDYKGQLIESRSENGKHGDYLKLQSVIEDGGFFAYALVEQAGLEQQLHYQYVSGQVTAITDKATDKKTVYRYDTEGRRIAVNVRSQTGEVLRETVSEIDALGREILTRDHQAVFTTAYDAVSNRRFLKGVIQSSEIELADEVWWKYDSDDRVVIEGVLEEGEIRISANKGREFTYKEDRRVTESELLSDKKVTWTFGYDRDGGLIGSRSNTGKRTEREFDPAGRQICYRAVTNYLWSSKEEERTYNENSWLVQTVQRKEGEGGEYNIRTDYQSLTAMGFPTAQTIDYQDRNRNVDHLDYTYVGWETWRVAVVGGYRSNRHGRSGYSLVKTYRGPNGEPCAVVGGVDPEGENKYFVATPDGLILHRVHLNSFVAGYFYSPVETYYFYRVNGQYLASYKKDYQHAFDLALNFIRPQGEAGKEIGLASTKDWGRVPEIYTCGAGESYESVARNLYGDGSLGSYIDAANGGVSLVAGQTIVIPQLISVHNKAGMSRPYYQFLQIIQGSLTPHLDTPQPPHDDFLSFLIKAIVAVVICIVVPEIAPELLASLTATLGPTGVLVLGAGLVDAAGQGLCIGLGIQDQFSLTELATTMITTGFGAQLGALPVDADAAQLTEFIVKAGTINVSEQLTEMAIGIRQQFDLAGVALAMGSAGLNSKIKLDNPLERRLVSDIAVAGMSGVVRGRFDVENLAMQMMTDTAGYLAQRQSQSISDDYQASQKASRGGNALSPWESELLNDAQFTANTALPSVTFDVNDEVLAQHIGAEVSRFQHVDPPRNPSGFWQRIEQRYENVFEHRALIAEGRAAANSEVIRESLGNATANQQNDLDLGYTESVAQYGAGLIAATELPLPPVAKGIMQASRLMNRWGVFGGNEAEGLDTLSNFEANNQVTRLKLSSELALKEAGILDLEGRLTTKALQNSFPAMKRGTVLKNPTVVKELTKDGSQITDWRKLSTQSIELPSGQRVQVHFYQNRFTEEINYTHPDFKVKNPVDVFKGVGSPQSVLDRYGFKF</sequence>
<dbReference type="InterPro" id="IPR031325">
    <property type="entry name" value="RHS_repeat"/>
</dbReference>
<dbReference type="RefSeq" id="WP_006035920.1">
    <property type="nucleotide sequence ID" value="NZ_AAQJ02000001.1"/>
</dbReference>
<dbReference type="OrthoDB" id="9816400at2"/>